<feature type="transmembrane region" description="Helical" evidence="1">
    <location>
        <begin position="405"/>
        <end position="423"/>
    </location>
</feature>
<evidence type="ECO:0000313" key="2">
    <source>
        <dbReference type="EMBL" id="PJC81299.1"/>
    </source>
</evidence>
<dbReference type="Pfam" id="PF09586">
    <property type="entry name" value="YfhO"/>
    <property type="match status" value="1"/>
</dbReference>
<evidence type="ECO:0000313" key="3">
    <source>
        <dbReference type="Proteomes" id="UP000229370"/>
    </source>
</evidence>
<feature type="transmembrane region" description="Helical" evidence="1">
    <location>
        <begin position="264"/>
        <end position="286"/>
    </location>
</feature>
<protein>
    <recommendedName>
        <fullName evidence="4">Membrane protein 6-pyruvoyl-tetrahydropterin synthase-related domain-containing protein</fullName>
    </recommendedName>
</protein>
<keyword evidence="1" id="KW-0812">Transmembrane</keyword>
<dbReference type="PANTHER" id="PTHR38454">
    <property type="entry name" value="INTEGRAL MEMBRANE PROTEIN-RELATED"/>
    <property type="match status" value="1"/>
</dbReference>
<feature type="transmembrane region" description="Helical" evidence="1">
    <location>
        <begin position="155"/>
        <end position="173"/>
    </location>
</feature>
<feature type="transmembrane region" description="Helical" evidence="1">
    <location>
        <begin position="102"/>
        <end position="122"/>
    </location>
</feature>
<sequence length="725" mass="84920">MEKKRSSKINNFLFIGIYFLLYCIIFFTIKNKLLFTPDFGESDAYHLNLSLKYFLAQNLRQGKIPFWTNQLQGGYPLFSEGQIGTLFLPNLLFFKFLNFPDAYNLVFVFSLFLISSGFYLLLREFKVKALISLLLSLIFTFSGTISLRWVHINLIQSFSLTPLLCYVLIKYFNSKKKSLPLIATLVISQIIFAGHLQIVFISLFALFLFCVVYLILKKKSLSEISINIVFLFFIIISGFILSLSQILPTFLLTQNSSRLLSLDYNIATSFPFTWAHLISYFTLYYFGSPKLGTYPPYSNDWGIFWENTPYLGWPLFLLMFTSLIITIKKNFSKKLVFFGLLLTIFFIFLALGKNSPFYFIFSFFPFNSFRTPSKYLLAANFFLVFTAGIIINNLYLSLKHQLSKIILIILLLFNIVILIKFTFNYQLFLNKDIVLSTPKSSNIIDNNSLYLTLGQGNDWNDVFLNKGWLTENSINNYLFFKNYLYQNSNLLFGKKIFNINTGTFKLRRPEYLKDLVEKNISLEDKKTIIIDRKLQNLLEIIGIRYIISSLPIQDDAYKLLTSLQNNKYKIFIYKDSQIGSELFYVPKKIKKITFLNEFTENYQDDKISLSHSLIEDIPFAAITNNEKYSLSHIETYGNNLKIKGSFKNKTFFVLQQNYYPEWSVYIDGKRTSIYKTNLIHIGFFIPKGTHDIELRYENFYFKLGLVISFMYLLLFIFILFKLKRL</sequence>
<reference evidence="3" key="1">
    <citation type="submission" date="2017-09" db="EMBL/GenBank/DDBJ databases">
        <title>Depth-based differentiation of microbial function through sediment-hosted aquifers and enrichment of novel symbionts in the deep terrestrial subsurface.</title>
        <authorList>
            <person name="Probst A.J."/>
            <person name="Ladd B."/>
            <person name="Jarett J.K."/>
            <person name="Geller-Mcgrath D.E."/>
            <person name="Sieber C.M.K."/>
            <person name="Emerson J.B."/>
            <person name="Anantharaman K."/>
            <person name="Thomas B.C."/>
            <person name="Malmstrom R."/>
            <person name="Stieglmeier M."/>
            <person name="Klingl A."/>
            <person name="Woyke T."/>
            <person name="Ryan C.M."/>
            <person name="Banfield J.F."/>
        </authorList>
    </citation>
    <scope>NUCLEOTIDE SEQUENCE [LARGE SCALE GENOMIC DNA]</scope>
</reference>
<evidence type="ECO:0000256" key="1">
    <source>
        <dbReference type="SAM" id="Phobius"/>
    </source>
</evidence>
<dbReference type="PANTHER" id="PTHR38454:SF1">
    <property type="entry name" value="INTEGRAL MEMBRANE PROTEIN"/>
    <property type="match status" value="1"/>
</dbReference>
<dbReference type="Proteomes" id="UP000229370">
    <property type="component" value="Unassembled WGS sequence"/>
</dbReference>
<gene>
    <name evidence="2" type="ORF">CO007_05490</name>
</gene>
<dbReference type="EMBL" id="PFQK01000093">
    <property type="protein sequence ID" value="PJC81299.1"/>
    <property type="molecule type" value="Genomic_DNA"/>
</dbReference>
<keyword evidence="1" id="KW-1133">Transmembrane helix</keyword>
<feature type="transmembrane region" description="Helical" evidence="1">
    <location>
        <begin position="185"/>
        <end position="216"/>
    </location>
</feature>
<feature type="transmembrane region" description="Helical" evidence="1">
    <location>
        <begin position="310"/>
        <end position="328"/>
    </location>
</feature>
<proteinExistence type="predicted"/>
<dbReference type="AlphaFoldDB" id="A0A2M8GLJ8"/>
<feature type="transmembrane region" description="Helical" evidence="1">
    <location>
        <begin position="12"/>
        <end position="29"/>
    </location>
</feature>
<comment type="caution">
    <text evidence="2">The sequence shown here is derived from an EMBL/GenBank/DDBJ whole genome shotgun (WGS) entry which is preliminary data.</text>
</comment>
<dbReference type="InterPro" id="IPR018580">
    <property type="entry name" value="Uncharacterised_YfhO"/>
</dbReference>
<keyword evidence="1" id="KW-0472">Membrane</keyword>
<feature type="transmembrane region" description="Helical" evidence="1">
    <location>
        <begin position="129"/>
        <end position="149"/>
    </location>
</feature>
<name>A0A2M8GLJ8_9BACT</name>
<feature type="transmembrane region" description="Helical" evidence="1">
    <location>
        <begin position="228"/>
        <end position="252"/>
    </location>
</feature>
<feature type="transmembrane region" description="Helical" evidence="1">
    <location>
        <begin position="699"/>
        <end position="720"/>
    </location>
</feature>
<organism evidence="2 3">
    <name type="scientific">Candidatus Roizmanbacteria bacterium CG_4_8_14_3_um_filter_36_10</name>
    <dbReference type="NCBI Taxonomy" id="1974834"/>
    <lineage>
        <taxon>Bacteria</taxon>
        <taxon>Candidatus Roizmaniibacteriota</taxon>
    </lineage>
</organism>
<feature type="transmembrane region" description="Helical" evidence="1">
    <location>
        <begin position="375"/>
        <end position="398"/>
    </location>
</feature>
<accession>A0A2M8GLJ8</accession>
<feature type="transmembrane region" description="Helical" evidence="1">
    <location>
        <begin position="335"/>
        <end position="355"/>
    </location>
</feature>
<evidence type="ECO:0008006" key="4">
    <source>
        <dbReference type="Google" id="ProtNLM"/>
    </source>
</evidence>